<sequence length="139" mass="14414">MPAHHATRAVTALKIHCPLDDDTLALLMRGQVEEIHRDCALARVIAVVRGDNPLGDFGLYQSVIELGAGWELFTPGAAARPALGDAGANTVSSTAILTVYIPADAVEGAVSAAIDAIVAAHPWEVPVIEIASTALVTRA</sequence>
<evidence type="ECO:0000313" key="2">
    <source>
        <dbReference type="Proteomes" id="UP000663637"/>
    </source>
</evidence>
<keyword evidence="2" id="KW-1185">Reference proteome</keyword>
<dbReference type="InterPro" id="IPR015867">
    <property type="entry name" value="N-reg_PII/ATP_PRibTrfase_C"/>
</dbReference>
<organism evidence="1 2">
    <name type="scientific">Tsuneonella flava</name>
    <dbReference type="NCBI Taxonomy" id="2055955"/>
    <lineage>
        <taxon>Bacteria</taxon>
        <taxon>Pseudomonadati</taxon>
        <taxon>Pseudomonadota</taxon>
        <taxon>Alphaproteobacteria</taxon>
        <taxon>Sphingomonadales</taxon>
        <taxon>Erythrobacteraceae</taxon>
        <taxon>Tsuneonella</taxon>
    </lineage>
</organism>
<evidence type="ECO:0000313" key="1">
    <source>
        <dbReference type="EMBL" id="QSB45960.1"/>
    </source>
</evidence>
<dbReference type="Proteomes" id="UP000663637">
    <property type="component" value="Chromosome"/>
</dbReference>
<accession>A0ABX7KCF5</accession>
<proteinExistence type="predicted"/>
<reference evidence="1 2" key="1">
    <citation type="submission" date="2020-09" db="EMBL/GenBank/DDBJ databases">
        <title>Complete genome sequence of altererythrobacter flavus SS-21NJ, isolated from Dongying oil sludge in Shandong province.</title>
        <authorList>
            <person name="Sun S."/>
            <person name="Zhang Z."/>
        </authorList>
    </citation>
    <scope>NUCLEOTIDE SEQUENCE [LARGE SCALE GENOMIC DNA]</scope>
    <source>
        <strain evidence="1 2">SS-21NJ</strain>
    </source>
</reference>
<dbReference type="EMBL" id="CP061510">
    <property type="protein sequence ID" value="QSB45960.1"/>
    <property type="molecule type" value="Genomic_DNA"/>
</dbReference>
<gene>
    <name evidence="1" type="ORF">IDJ81_01720</name>
</gene>
<name>A0ABX7KCF5_9SPHN</name>
<dbReference type="Gene3D" id="3.30.70.120">
    <property type="match status" value="1"/>
</dbReference>
<protein>
    <submittedName>
        <fullName evidence="1">Uncharacterized protein</fullName>
    </submittedName>
</protein>